<dbReference type="AlphaFoldDB" id="X0TPX7"/>
<gene>
    <name evidence="1" type="ORF">S01H1_29321</name>
</gene>
<name>X0TPX7_9ZZZZ</name>
<reference evidence="1" key="1">
    <citation type="journal article" date="2014" name="Front. Microbiol.">
        <title>High frequency of phylogenetically diverse reductive dehalogenase-homologous genes in deep subseafloor sedimentary metagenomes.</title>
        <authorList>
            <person name="Kawai M."/>
            <person name="Futagami T."/>
            <person name="Toyoda A."/>
            <person name="Takaki Y."/>
            <person name="Nishi S."/>
            <person name="Hori S."/>
            <person name="Arai W."/>
            <person name="Tsubouchi T."/>
            <person name="Morono Y."/>
            <person name="Uchiyama I."/>
            <person name="Ito T."/>
            <person name="Fujiyama A."/>
            <person name="Inagaki F."/>
            <person name="Takami H."/>
        </authorList>
    </citation>
    <scope>NUCLEOTIDE SEQUENCE</scope>
    <source>
        <strain evidence="1">Expedition CK06-06</strain>
    </source>
</reference>
<evidence type="ECO:0000313" key="1">
    <source>
        <dbReference type="EMBL" id="GAF89291.1"/>
    </source>
</evidence>
<accession>X0TPX7</accession>
<sequence>LEDCETVYTLKSERHYNSGERRILKDKWDNCVKELLENDEYKALVEEYINCKYFLANYDYNYKQSDNFMVQHWVMNEASDCHNKLEK</sequence>
<dbReference type="EMBL" id="BARS01017970">
    <property type="protein sequence ID" value="GAF89291.1"/>
    <property type="molecule type" value="Genomic_DNA"/>
</dbReference>
<feature type="non-terminal residue" evidence="1">
    <location>
        <position position="1"/>
    </location>
</feature>
<organism evidence="1">
    <name type="scientific">marine sediment metagenome</name>
    <dbReference type="NCBI Taxonomy" id="412755"/>
    <lineage>
        <taxon>unclassified sequences</taxon>
        <taxon>metagenomes</taxon>
        <taxon>ecological metagenomes</taxon>
    </lineage>
</organism>
<comment type="caution">
    <text evidence="1">The sequence shown here is derived from an EMBL/GenBank/DDBJ whole genome shotgun (WGS) entry which is preliminary data.</text>
</comment>
<proteinExistence type="predicted"/>
<protein>
    <submittedName>
        <fullName evidence="1">Uncharacterized protein</fullName>
    </submittedName>
</protein>